<gene>
    <name evidence="1" type="ORF">AVEN_265165_1</name>
</gene>
<protein>
    <submittedName>
        <fullName evidence="1">Uncharacterized protein</fullName>
    </submittedName>
</protein>
<comment type="caution">
    <text evidence="1">The sequence shown here is derived from an EMBL/GenBank/DDBJ whole genome shotgun (WGS) entry which is preliminary data.</text>
</comment>
<accession>A0A4Y2CP18</accession>
<reference evidence="1 2" key="1">
    <citation type="journal article" date="2019" name="Sci. Rep.">
        <title>Orb-weaving spider Araneus ventricosus genome elucidates the spidroin gene catalogue.</title>
        <authorList>
            <person name="Kono N."/>
            <person name="Nakamura H."/>
            <person name="Ohtoshi R."/>
            <person name="Moran D.A.P."/>
            <person name="Shinohara A."/>
            <person name="Yoshida Y."/>
            <person name="Fujiwara M."/>
            <person name="Mori M."/>
            <person name="Tomita M."/>
            <person name="Arakawa K."/>
        </authorList>
    </citation>
    <scope>NUCLEOTIDE SEQUENCE [LARGE SCALE GENOMIC DNA]</scope>
</reference>
<evidence type="ECO:0000313" key="1">
    <source>
        <dbReference type="EMBL" id="GBM06103.1"/>
    </source>
</evidence>
<proteinExistence type="predicted"/>
<dbReference type="AlphaFoldDB" id="A0A4Y2CP18"/>
<evidence type="ECO:0000313" key="2">
    <source>
        <dbReference type="Proteomes" id="UP000499080"/>
    </source>
</evidence>
<organism evidence="1 2">
    <name type="scientific">Araneus ventricosus</name>
    <name type="common">Orbweaver spider</name>
    <name type="synonym">Epeira ventricosa</name>
    <dbReference type="NCBI Taxonomy" id="182803"/>
    <lineage>
        <taxon>Eukaryota</taxon>
        <taxon>Metazoa</taxon>
        <taxon>Ecdysozoa</taxon>
        <taxon>Arthropoda</taxon>
        <taxon>Chelicerata</taxon>
        <taxon>Arachnida</taxon>
        <taxon>Araneae</taxon>
        <taxon>Araneomorphae</taxon>
        <taxon>Entelegynae</taxon>
        <taxon>Araneoidea</taxon>
        <taxon>Araneidae</taxon>
        <taxon>Araneus</taxon>
    </lineage>
</organism>
<dbReference type="Proteomes" id="UP000499080">
    <property type="component" value="Unassembled WGS sequence"/>
</dbReference>
<name>A0A4Y2CP18_ARAVE</name>
<dbReference type="EMBL" id="BGPR01000223">
    <property type="protein sequence ID" value="GBM06103.1"/>
    <property type="molecule type" value="Genomic_DNA"/>
</dbReference>
<keyword evidence="2" id="KW-1185">Reference proteome</keyword>
<sequence>MDYTFKRFVLVPDEIARVKMFVTGLSRSYQGESLVNNRDGIDSGTDRVQSMGYNSGRVHNSLKECYDAFLQLTKGASLAKGWLRIAGSENSRNQSPELERRGSNFLIFIRSRSPPSSLLKS</sequence>